<proteinExistence type="predicted"/>
<comment type="caution">
    <text evidence="2">The sequence shown here is derived from an EMBL/GenBank/DDBJ whole genome shotgun (WGS) entry which is preliminary data.</text>
</comment>
<keyword evidence="1" id="KW-0472">Membrane</keyword>
<dbReference type="CDD" id="cd14789">
    <property type="entry name" value="Tiki"/>
    <property type="match status" value="1"/>
</dbReference>
<dbReference type="Pfam" id="PF01963">
    <property type="entry name" value="TraB_PrgY_gumN"/>
    <property type="match status" value="1"/>
</dbReference>
<reference evidence="2 3" key="1">
    <citation type="submission" date="2023-07" db="EMBL/GenBank/DDBJ databases">
        <title>Sorghum-associated microbial communities from plants grown in Nebraska, USA.</title>
        <authorList>
            <person name="Schachtman D."/>
        </authorList>
    </citation>
    <scope>NUCLEOTIDE SEQUENCE [LARGE SCALE GENOMIC DNA]</scope>
    <source>
        <strain evidence="2 3">DS1607</strain>
    </source>
</reference>
<gene>
    <name evidence="2" type="ORF">J2W36_003502</name>
</gene>
<dbReference type="EMBL" id="JAUSRO010000011">
    <property type="protein sequence ID" value="MDP9901236.1"/>
    <property type="molecule type" value="Genomic_DNA"/>
</dbReference>
<evidence type="ECO:0000256" key="1">
    <source>
        <dbReference type="SAM" id="Phobius"/>
    </source>
</evidence>
<dbReference type="InterPro" id="IPR002816">
    <property type="entry name" value="TraB/PrgY/GumN_fam"/>
</dbReference>
<dbReference type="RefSeq" id="WP_307691011.1">
    <property type="nucleotide sequence ID" value="NZ_JAUSRO010000011.1"/>
</dbReference>
<keyword evidence="3" id="KW-1185">Reference proteome</keyword>
<evidence type="ECO:0000313" key="3">
    <source>
        <dbReference type="Proteomes" id="UP001226867"/>
    </source>
</evidence>
<keyword evidence="1" id="KW-1133">Transmembrane helix</keyword>
<feature type="transmembrane region" description="Helical" evidence="1">
    <location>
        <begin position="6"/>
        <end position="29"/>
    </location>
</feature>
<organism evidence="2 3">
    <name type="scientific">Variovorax ginsengisoli</name>
    <dbReference type="NCBI Taxonomy" id="363844"/>
    <lineage>
        <taxon>Bacteria</taxon>
        <taxon>Pseudomonadati</taxon>
        <taxon>Pseudomonadota</taxon>
        <taxon>Betaproteobacteria</taxon>
        <taxon>Burkholderiales</taxon>
        <taxon>Comamonadaceae</taxon>
        <taxon>Variovorax</taxon>
    </lineage>
</organism>
<feature type="transmembrane region" description="Helical" evidence="1">
    <location>
        <begin position="41"/>
        <end position="61"/>
    </location>
</feature>
<evidence type="ECO:0000313" key="2">
    <source>
        <dbReference type="EMBL" id="MDP9901236.1"/>
    </source>
</evidence>
<dbReference type="InterPro" id="IPR047111">
    <property type="entry name" value="YbaP-like"/>
</dbReference>
<sequence>MTFPTAAPTACLASTALTGVGQVAIRLVCRMGRLGRTVARGGAAVLLAALLMGTGAAMAQVQAQPPDAEQPQDVPRASSCPPLAQPVVRTAAEAAQALAHAPDRGLLWRIERGGRVSWLYGTLHLGRADWVFPGPRTLQALQGSQTVALELDLRDPATLALLTTPPDAARVARLRTADRVRRLERQVAAACLPAGSFAGLGPVMQATTLVLLAARHEGLYGEFGTETLLSDVAHRDGKRVVALESAAAQLRALAGESEAADAAQIDASLTLLESGAAWKQAADMADAWARSDWTHLSHYADWCECMDTPTDRRAMRRLLDDRNPGLADGIARLHARGQQVFAAVGALHMVGPHGLPALMAARGFKVMPVVPAAH</sequence>
<name>A0ABT9SA51_9BURK</name>
<dbReference type="PANTHER" id="PTHR40590">
    <property type="entry name" value="CYTOPLASMIC PROTEIN-RELATED"/>
    <property type="match status" value="1"/>
</dbReference>
<dbReference type="Proteomes" id="UP001226867">
    <property type="component" value="Unassembled WGS sequence"/>
</dbReference>
<protein>
    <submittedName>
        <fullName evidence="2">Uncharacterized protein YbaP (TraB family)</fullName>
    </submittedName>
</protein>
<dbReference type="PANTHER" id="PTHR40590:SF1">
    <property type="entry name" value="CYTOPLASMIC PROTEIN"/>
    <property type="match status" value="1"/>
</dbReference>
<keyword evidence="1" id="KW-0812">Transmembrane</keyword>
<accession>A0ABT9SA51</accession>